<dbReference type="Gene3D" id="3.90.550.10">
    <property type="entry name" value="Spore Coat Polysaccharide Biosynthesis Protein SpsA, Chain A"/>
    <property type="match status" value="1"/>
</dbReference>
<dbReference type="PANTHER" id="PTHR48090">
    <property type="entry name" value="UNDECAPRENYL-PHOSPHATE 4-DEOXY-4-FORMAMIDO-L-ARABINOSE TRANSFERASE-RELATED"/>
    <property type="match status" value="1"/>
</dbReference>
<evidence type="ECO:0000256" key="6">
    <source>
        <dbReference type="ARBA" id="ARBA00022989"/>
    </source>
</evidence>
<accession>A0A9D6V1P3</accession>
<dbReference type="EMBL" id="JACRDE010000183">
    <property type="protein sequence ID" value="MBI5249114.1"/>
    <property type="molecule type" value="Genomic_DNA"/>
</dbReference>
<reference evidence="10" key="1">
    <citation type="submission" date="2020-07" db="EMBL/GenBank/DDBJ databases">
        <title>Huge and variable diversity of episymbiotic CPR bacteria and DPANN archaea in groundwater ecosystems.</title>
        <authorList>
            <person name="He C.Y."/>
            <person name="Keren R."/>
            <person name="Whittaker M."/>
            <person name="Farag I.F."/>
            <person name="Doudna J."/>
            <person name="Cate J.H.D."/>
            <person name="Banfield J.F."/>
        </authorList>
    </citation>
    <scope>NUCLEOTIDE SEQUENCE</scope>
    <source>
        <strain evidence="10">NC_groundwater_1664_Pr3_B-0.1um_52_9</strain>
    </source>
</reference>
<dbReference type="Proteomes" id="UP000807825">
    <property type="component" value="Unassembled WGS sequence"/>
</dbReference>
<dbReference type="InterPro" id="IPR029044">
    <property type="entry name" value="Nucleotide-diphossugar_trans"/>
</dbReference>
<proteinExistence type="predicted"/>
<feature type="transmembrane region" description="Helical" evidence="8">
    <location>
        <begin position="265"/>
        <end position="291"/>
    </location>
</feature>
<evidence type="ECO:0000256" key="4">
    <source>
        <dbReference type="ARBA" id="ARBA00022692"/>
    </source>
</evidence>
<keyword evidence="7 8" id="KW-0472">Membrane</keyword>
<dbReference type="SUPFAM" id="SSF53448">
    <property type="entry name" value="Nucleotide-diphospho-sugar transferases"/>
    <property type="match status" value="1"/>
</dbReference>
<evidence type="ECO:0000256" key="3">
    <source>
        <dbReference type="ARBA" id="ARBA00022679"/>
    </source>
</evidence>
<dbReference type="PANTHER" id="PTHR48090:SF3">
    <property type="entry name" value="UNDECAPRENYL-PHOSPHATE 4-DEOXY-4-FORMAMIDO-L-ARABINOSE TRANSFERASE"/>
    <property type="match status" value="1"/>
</dbReference>
<keyword evidence="1" id="KW-1003">Cell membrane</keyword>
<dbReference type="InterPro" id="IPR050256">
    <property type="entry name" value="Glycosyltransferase_2"/>
</dbReference>
<feature type="domain" description="Glycosyltransferase 2-like" evidence="9">
    <location>
        <begin position="9"/>
        <end position="146"/>
    </location>
</feature>
<dbReference type="CDD" id="cd04187">
    <property type="entry name" value="DPM1_like_bac"/>
    <property type="match status" value="1"/>
</dbReference>
<evidence type="ECO:0000256" key="2">
    <source>
        <dbReference type="ARBA" id="ARBA00022676"/>
    </source>
</evidence>
<keyword evidence="3" id="KW-0808">Transferase</keyword>
<gene>
    <name evidence="10" type="ORF">HY912_06440</name>
</gene>
<protein>
    <submittedName>
        <fullName evidence="10">Glycosyltransferase family 2 protein</fullName>
    </submittedName>
</protein>
<keyword evidence="4 8" id="KW-0812">Transmembrane</keyword>
<evidence type="ECO:0000313" key="11">
    <source>
        <dbReference type="Proteomes" id="UP000807825"/>
    </source>
</evidence>
<evidence type="ECO:0000313" key="10">
    <source>
        <dbReference type="EMBL" id="MBI5249114.1"/>
    </source>
</evidence>
<evidence type="ECO:0000256" key="8">
    <source>
        <dbReference type="SAM" id="Phobius"/>
    </source>
</evidence>
<organism evidence="10 11">
    <name type="scientific">Desulfomonile tiedjei</name>
    <dbReference type="NCBI Taxonomy" id="2358"/>
    <lineage>
        <taxon>Bacteria</taxon>
        <taxon>Pseudomonadati</taxon>
        <taxon>Thermodesulfobacteriota</taxon>
        <taxon>Desulfomonilia</taxon>
        <taxon>Desulfomonilales</taxon>
        <taxon>Desulfomonilaceae</taxon>
        <taxon>Desulfomonile</taxon>
    </lineage>
</organism>
<name>A0A9D6V1P3_9BACT</name>
<keyword evidence="6 8" id="KW-1133">Transmembrane helix</keyword>
<evidence type="ECO:0000256" key="7">
    <source>
        <dbReference type="ARBA" id="ARBA00023136"/>
    </source>
</evidence>
<dbReference type="GO" id="GO:0009103">
    <property type="term" value="P:lipopolysaccharide biosynthetic process"/>
    <property type="evidence" value="ECO:0007669"/>
    <property type="project" value="UniProtKB-KW"/>
</dbReference>
<comment type="caution">
    <text evidence="10">The sequence shown here is derived from an EMBL/GenBank/DDBJ whole genome shotgun (WGS) entry which is preliminary data.</text>
</comment>
<dbReference type="Pfam" id="PF00535">
    <property type="entry name" value="Glycos_transf_2"/>
    <property type="match status" value="1"/>
</dbReference>
<dbReference type="GO" id="GO:0099621">
    <property type="term" value="F:undecaprenyl-phosphate 4-deoxy-4-formamido-L-arabinose transferase activity"/>
    <property type="evidence" value="ECO:0007669"/>
    <property type="project" value="TreeGrafter"/>
</dbReference>
<dbReference type="GO" id="GO:0005886">
    <property type="term" value="C:plasma membrane"/>
    <property type="evidence" value="ECO:0007669"/>
    <property type="project" value="TreeGrafter"/>
</dbReference>
<dbReference type="InterPro" id="IPR001173">
    <property type="entry name" value="Glyco_trans_2-like"/>
</dbReference>
<feature type="transmembrane region" description="Helical" evidence="8">
    <location>
        <begin position="232"/>
        <end position="253"/>
    </location>
</feature>
<dbReference type="AlphaFoldDB" id="A0A9D6V1P3"/>
<sequence>MNEPQNGISVIIPVYNSASTLPALVMRLKPILESQAGQFELVFVNDGSSDRSWQVITELASAEDRIHGISLMKNYGQHNALLCGIRAAKYDVCITMDDDLQNPPEEIPRLIAKLNEGHDVVYGTPQVRRHGFWRTLAADITRVAIRAALGADIAYKASAFRAFRTVLREAFSECRSPHVSIDVLLTWGTSDFASIAVHLDARSSGVSNYTFKKLAIHALNMITGFSTLPLRLASLMGFGFTLFGFGVLVYVVGRYLIHGSSVPGFPFLASVIAVFSGVQLFCLGILGEYLARMHFRMMERPTYSIRREIRPD</sequence>
<keyword evidence="2" id="KW-0328">Glycosyltransferase</keyword>
<evidence type="ECO:0000256" key="1">
    <source>
        <dbReference type="ARBA" id="ARBA00022475"/>
    </source>
</evidence>
<keyword evidence="5" id="KW-0448">Lipopolysaccharide biosynthesis</keyword>
<evidence type="ECO:0000256" key="5">
    <source>
        <dbReference type="ARBA" id="ARBA00022985"/>
    </source>
</evidence>
<evidence type="ECO:0000259" key="9">
    <source>
        <dbReference type="Pfam" id="PF00535"/>
    </source>
</evidence>